<sequence>MSLSLSVYQDGGSGQRKVGDQTHFPPAPAGPAEAGALPSLGQGLGGGGARRSGPPSREARRARGTKDLERKREKERKETKKKEKKRKRKKEKKKGKNKKER</sequence>
<dbReference type="EMBL" id="CAJHUB010000721">
    <property type="protein sequence ID" value="CAD7679467.1"/>
    <property type="molecule type" value="Genomic_DNA"/>
</dbReference>
<dbReference type="Proteomes" id="UP000645828">
    <property type="component" value="Unassembled WGS sequence"/>
</dbReference>
<gene>
    <name evidence="3" type="ORF">NYPRO_LOCUS12266</name>
    <name evidence="2" type="ORF">NYPRO_LOCUS1349</name>
</gene>
<proteinExistence type="predicted"/>
<evidence type="ECO:0000313" key="4">
    <source>
        <dbReference type="Proteomes" id="UP000645828"/>
    </source>
</evidence>
<feature type="compositionally biased region" description="Basic and acidic residues" evidence="1">
    <location>
        <begin position="57"/>
        <end position="81"/>
    </location>
</feature>
<organism evidence="3 4">
    <name type="scientific">Nyctereutes procyonoides</name>
    <name type="common">Raccoon dog</name>
    <name type="synonym">Canis procyonoides</name>
    <dbReference type="NCBI Taxonomy" id="34880"/>
    <lineage>
        <taxon>Eukaryota</taxon>
        <taxon>Metazoa</taxon>
        <taxon>Chordata</taxon>
        <taxon>Craniata</taxon>
        <taxon>Vertebrata</taxon>
        <taxon>Euteleostomi</taxon>
        <taxon>Mammalia</taxon>
        <taxon>Eutheria</taxon>
        <taxon>Laurasiatheria</taxon>
        <taxon>Carnivora</taxon>
        <taxon>Caniformia</taxon>
        <taxon>Canidae</taxon>
        <taxon>Nyctereutes</taxon>
    </lineage>
</organism>
<accession>A0A811YW79</accession>
<dbReference type="EMBL" id="CAJHUB010000649">
    <property type="protein sequence ID" value="CAD7668083.1"/>
    <property type="molecule type" value="Genomic_DNA"/>
</dbReference>
<feature type="compositionally biased region" description="Low complexity" evidence="1">
    <location>
        <begin position="30"/>
        <end position="41"/>
    </location>
</feature>
<feature type="region of interest" description="Disordered" evidence="1">
    <location>
        <begin position="1"/>
        <end position="101"/>
    </location>
</feature>
<evidence type="ECO:0000313" key="2">
    <source>
        <dbReference type="EMBL" id="CAD7668083.1"/>
    </source>
</evidence>
<protein>
    <submittedName>
        <fullName evidence="3">(raccoon dog) hypothetical protein</fullName>
    </submittedName>
</protein>
<keyword evidence="4" id="KW-1185">Reference proteome</keyword>
<evidence type="ECO:0000313" key="3">
    <source>
        <dbReference type="EMBL" id="CAD7679467.1"/>
    </source>
</evidence>
<reference evidence="3" key="1">
    <citation type="submission" date="2020-12" db="EMBL/GenBank/DDBJ databases">
        <authorList>
            <consortium name="Molecular Ecology Group"/>
        </authorList>
    </citation>
    <scope>NUCLEOTIDE SEQUENCE</scope>
    <source>
        <strain evidence="3">TBG_1078</strain>
    </source>
</reference>
<name>A0A811YW79_NYCPR</name>
<comment type="caution">
    <text evidence="3">The sequence shown here is derived from an EMBL/GenBank/DDBJ whole genome shotgun (WGS) entry which is preliminary data.</text>
</comment>
<feature type="compositionally biased region" description="Basic residues" evidence="1">
    <location>
        <begin position="82"/>
        <end position="101"/>
    </location>
</feature>
<dbReference type="AlphaFoldDB" id="A0A811YW79"/>
<evidence type="ECO:0000256" key="1">
    <source>
        <dbReference type="SAM" id="MobiDB-lite"/>
    </source>
</evidence>